<dbReference type="SUPFAM" id="SSF110296">
    <property type="entry name" value="Oligoxyloglucan reducing end-specific cellobiohydrolase"/>
    <property type="match status" value="1"/>
</dbReference>
<comment type="caution">
    <text evidence="3">The sequence shown here is derived from an EMBL/GenBank/DDBJ whole genome shotgun (WGS) entry which is preliminary data.</text>
</comment>
<gene>
    <name evidence="3" type="ORF">ACFO3N_04470</name>
</gene>
<dbReference type="CDD" id="cd00102">
    <property type="entry name" value="IPT"/>
    <property type="match status" value="1"/>
</dbReference>
<keyword evidence="1" id="KW-0732">Signal</keyword>
<dbReference type="InterPro" id="IPR002909">
    <property type="entry name" value="IPT_dom"/>
</dbReference>
<protein>
    <submittedName>
        <fullName evidence="3">IPT/TIG domain-containing protein</fullName>
    </submittedName>
</protein>
<sequence>MKKTVLLAAVLQLFMVLGSCSSDSDSTSTPEPPVVVIKAAKVTSFSKNFGEAGETITIFGENFSDKISDIKIAFDGVSATVVSSTATEIVFKLPSTEKLVPQLSLTIENRTITNEVKNAYQGNIGVLPKSSTTDWFTIDNVLKNENKVYSVQVVSDKIMYYSMADYGASGVYRTIDGGITFVEWGRTGFSGAFSATKNDEGWADTAFGIQKVPVGGSPTMEFISATTKGIYYSVYVDDDMKKGTIITSYGDVYSTADGVEFSQVYDAHFIDKGFDSGSIIKSDEIDNDHIWAIGMKEVANIYYPFILFKNNETDGWKEHYFASEPNTLAAEVSFADKANGYFLINNSTIYKTTDGGDTWTKIYSGEKFTKLVFKDANTGWAVLENKIYKTVDGAKTWTLDYTNTQVIKAIGYKNNVVWAISIDKIIKRYL</sequence>
<dbReference type="Gene3D" id="2.130.10.10">
    <property type="entry name" value="YVTN repeat-like/Quinoprotein amine dehydrogenase"/>
    <property type="match status" value="1"/>
</dbReference>
<organism evidence="3 4">
    <name type="scientific">Flavobacterium chungangensis</name>
    <dbReference type="NCBI Taxonomy" id="2708132"/>
    <lineage>
        <taxon>Bacteria</taxon>
        <taxon>Pseudomonadati</taxon>
        <taxon>Bacteroidota</taxon>
        <taxon>Flavobacteriia</taxon>
        <taxon>Flavobacteriales</taxon>
        <taxon>Flavobacteriaceae</taxon>
        <taxon>Flavobacterium</taxon>
    </lineage>
</organism>
<keyword evidence="4" id="KW-1185">Reference proteome</keyword>
<evidence type="ECO:0000256" key="1">
    <source>
        <dbReference type="SAM" id="SignalP"/>
    </source>
</evidence>
<accession>A0ABV8ZBR3</accession>
<feature type="signal peptide" evidence="1">
    <location>
        <begin position="1"/>
        <end position="21"/>
    </location>
</feature>
<feature type="domain" description="IPT/TIG" evidence="2">
    <location>
        <begin position="41"/>
        <end position="110"/>
    </location>
</feature>
<dbReference type="Pfam" id="PF01833">
    <property type="entry name" value="TIG"/>
    <property type="match status" value="1"/>
</dbReference>
<dbReference type="InterPro" id="IPR014756">
    <property type="entry name" value="Ig_E-set"/>
</dbReference>
<dbReference type="InterPro" id="IPR015943">
    <property type="entry name" value="WD40/YVTN_repeat-like_dom_sf"/>
</dbReference>
<dbReference type="RefSeq" id="WP_379795526.1">
    <property type="nucleotide sequence ID" value="NZ_JBHSFY010000002.1"/>
</dbReference>
<feature type="chain" id="PRO_5045141611" evidence="1">
    <location>
        <begin position="22"/>
        <end position="430"/>
    </location>
</feature>
<dbReference type="SUPFAM" id="SSF81296">
    <property type="entry name" value="E set domains"/>
    <property type="match status" value="1"/>
</dbReference>
<dbReference type="EMBL" id="JBHSFY010000002">
    <property type="protein sequence ID" value="MFC4476309.1"/>
    <property type="molecule type" value="Genomic_DNA"/>
</dbReference>
<dbReference type="InterPro" id="IPR013783">
    <property type="entry name" value="Ig-like_fold"/>
</dbReference>
<proteinExistence type="predicted"/>
<dbReference type="PROSITE" id="PS51257">
    <property type="entry name" value="PROKAR_LIPOPROTEIN"/>
    <property type="match status" value="1"/>
</dbReference>
<name>A0ABV8ZBR3_9FLAO</name>
<evidence type="ECO:0000313" key="3">
    <source>
        <dbReference type="EMBL" id="MFC4476309.1"/>
    </source>
</evidence>
<dbReference type="Gene3D" id="2.60.40.10">
    <property type="entry name" value="Immunoglobulins"/>
    <property type="match status" value="1"/>
</dbReference>
<dbReference type="Proteomes" id="UP001596003">
    <property type="component" value="Unassembled WGS sequence"/>
</dbReference>
<evidence type="ECO:0000313" key="4">
    <source>
        <dbReference type="Proteomes" id="UP001596003"/>
    </source>
</evidence>
<reference evidence="4" key="1">
    <citation type="journal article" date="2019" name="Int. J. Syst. Evol. Microbiol.">
        <title>The Global Catalogue of Microorganisms (GCM) 10K type strain sequencing project: providing services to taxonomists for standard genome sequencing and annotation.</title>
        <authorList>
            <consortium name="The Broad Institute Genomics Platform"/>
            <consortium name="The Broad Institute Genome Sequencing Center for Infectious Disease"/>
            <person name="Wu L."/>
            <person name="Ma J."/>
        </authorList>
    </citation>
    <scope>NUCLEOTIDE SEQUENCE [LARGE SCALE GENOMIC DNA]</scope>
    <source>
        <strain evidence="4">NBRC 103627</strain>
    </source>
</reference>
<evidence type="ECO:0000259" key="2">
    <source>
        <dbReference type="Pfam" id="PF01833"/>
    </source>
</evidence>